<evidence type="ECO:0000256" key="7">
    <source>
        <dbReference type="ARBA" id="ARBA00022692"/>
    </source>
</evidence>
<accession>A0A2P6SFG0</accession>
<dbReference type="InterPro" id="IPR002659">
    <property type="entry name" value="Glyco_trans_31"/>
</dbReference>
<dbReference type="Gene3D" id="3.90.550.50">
    <property type="match status" value="1"/>
</dbReference>
<evidence type="ECO:0000256" key="3">
    <source>
        <dbReference type="ARBA" id="ARBA00004922"/>
    </source>
</evidence>
<keyword evidence="9 13" id="KW-1133">Transmembrane helix</keyword>
<comment type="pathway">
    <text evidence="3">Protein modification; protein glycosylation.</text>
</comment>
<evidence type="ECO:0000313" key="14">
    <source>
        <dbReference type="EMBL" id="PRQ57400.1"/>
    </source>
</evidence>
<keyword evidence="10 13" id="KW-0333">Golgi apparatus</keyword>
<dbReference type="EC" id="2.4.1.-" evidence="13"/>
<keyword evidence="12 13" id="KW-0464">Manganese</keyword>
<protein>
    <recommendedName>
        <fullName evidence="13">Hexosyltransferase</fullName>
        <ecNumber evidence="13">2.4.1.-</ecNumber>
    </recommendedName>
</protein>
<evidence type="ECO:0000256" key="5">
    <source>
        <dbReference type="ARBA" id="ARBA00022676"/>
    </source>
</evidence>
<evidence type="ECO:0000313" key="15">
    <source>
        <dbReference type="Proteomes" id="UP000238479"/>
    </source>
</evidence>
<organism evidence="14 15">
    <name type="scientific">Rosa chinensis</name>
    <name type="common">China rose</name>
    <dbReference type="NCBI Taxonomy" id="74649"/>
    <lineage>
        <taxon>Eukaryota</taxon>
        <taxon>Viridiplantae</taxon>
        <taxon>Streptophyta</taxon>
        <taxon>Embryophyta</taxon>
        <taxon>Tracheophyta</taxon>
        <taxon>Spermatophyta</taxon>
        <taxon>Magnoliopsida</taxon>
        <taxon>eudicotyledons</taxon>
        <taxon>Gunneridae</taxon>
        <taxon>Pentapetalae</taxon>
        <taxon>rosids</taxon>
        <taxon>fabids</taxon>
        <taxon>Rosales</taxon>
        <taxon>Rosaceae</taxon>
        <taxon>Rosoideae</taxon>
        <taxon>Rosoideae incertae sedis</taxon>
        <taxon>Rosa</taxon>
    </lineage>
</organism>
<keyword evidence="5 13" id="KW-0328">Glycosyltransferase</keyword>
<proteinExistence type="inferred from homology"/>
<reference evidence="14 15" key="1">
    <citation type="journal article" date="2018" name="Nat. Genet.">
        <title>The Rosa genome provides new insights in the design of modern roses.</title>
        <authorList>
            <person name="Bendahmane M."/>
        </authorList>
    </citation>
    <scope>NUCLEOTIDE SEQUENCE [LARGE SCALE GENOMIC DNA]</scope>
    <source>
        <strain evidence="15">cv. Old Blush</strain>
    </source>
</reference>
<keyword evidence="7 13" id="KW-0812">Transmembrane</keyword>
<dbReference type="UniPathway" id="UPA00378"/>
<name>A0A2P6SFG0_ROSCH</name>
<keyword evidence="6 14" id="KW-0808">Transferase</keyword>
<evidence type="ECO:0000256" key="1">
    <source>
        <dbReference type="ARBA" id="ARBA00001936"/>
    </source>
</evidence>
<dbReference type="EMBL" id="PDCK01000039">
    <property type="protein sequence ID" value="PRQ57400.1"/>
    <property type="molecule type" value="Genomic_DNA"/>
</dbReference>
<evidence type="ECO:0000256" key="11">
    <source>
        <dbReference type="ARBA" id="ARBA00023136"/>
    </source>
</evidence>
<dbReference type="GO" id="GO:0016758">
    <property type="term" value="F:hexosyltransferase activity"/>
    <property type="evidence" value="ECO:0007669"/>
    <property type="project" value="InterPro"/>
</dbReference>
<dbReference type="GO" id="GO:0000139">
    <property type="term" value="C:Golgi membrane"/>
    <property type="evidence" value="ECO:0007669"/>
    <property type="project" value="UniProtKB-SubCell"/>
</dbReference>
<dbReference type="SUPFAM" id="SSF53448">
    <property type="entry name" value="Nucleotide-diphospho-sugar transferases"/>
    <property type="match status" value="1"/>
</dbReference>
<gene>
    <name evidence="14" type="ORF">RchiOBHm_Chr1g0347911</name>
</gene>
<dbReference type="OrthoDB" id="2139606at2759"/>
<keyword evidence="15" id="KW-1185">Reference proteome</keyword>
<evidence type="ECO:0000256" key="12">
    <source>
        <dbReference type="ARBA" id="ARBA00023211"/>
    </source>
</evidence>
<dbReference type="PANTHER" id="PTHR11214:SF322">
    <property type="entry name" value="HEXOSYLTRANSFERASE"/>
    <property type="match status" value="1"/>
</dbReference>
<keyword evidence="11 13" id="KW-0472">Membrane</keyword>
<comment type="similarity">
    <text evidence="4 13">Belongs to the glycosyltransferase 31 family.</text>
</comment>
<comment type="subcellular location">
    <subcellularLocation>
        <location evidence="2 13">Golgi apparatus membrane</location>
        <topology evidence="2 13">Single-pass type II membrane protein</topology>
    </subcellularLocation>
</comment>
<keyword evidence="8 13" id="KW-0735">Signal-anchor</keyword>
<dbReference type="AlphaFoldDB" id="A0A2P6SFG0"/>
<evidence type="ECO:0000256" key="2">
    <source>
        <dbReference type="ARBA" id="ARBA00004323"/>
    </source>
</evidence>
<evidence type="ECO:0000256" key="8">
    <source>
        <dbReference type="ARBA" id="ARBA00022968"/>
    </source>
</evidence>
<evidence type="ECO:0000256" key="4">
    <source>
        <dbReference type="ARBA" id="ARBA00008661"/>
    </source>
</evidence>
<dbReference type="FunFam" id="3.90.550.50:FF:000027">
    <property type="entry name" value="Hexosyltransferase"/>
    <property type="match status" value="1"/>
</dbReference>
<dbReference type="InterPro" id="IPR029044">
    <property type="entry name" value="Nucleotide-diphossugar_trans"/>
</dbReference>
<evidence type="ECO:0000256" key="6">
    <source>
        <dbReference type="ARBA" id="ARBA00022679"/>
    </source>
</evidence>
<feature type="transmembrane region" description="Helical" evidence="13">
    <location>
        <begin position="7"/>
        <end position="32"/>
    </location>
</feature>
<dbReference type="PANTHER" id="PTHR11214">
    <property type="entry name" value="BETA-1,3-N-ACETYLGLUCOSAMINYLTRANSFERASE"/>
    <property type="match status" value="1"/>
</dbReference>
<evidence type="ECO:0000256" key="13">
    <source>
        <dbReference type="RuleBase" id="RU363063"/>
    </source>
</evidence>
<sequence length="288" mass="33441">MKRNRWIVLVTLPSLILPLLLFIIFFNVQYFLKPPPPNPSSKLSTMYPNQTQFSLMIGILTRADNYDRRHFLRLIYGIQSSPLATIHVKFVFCSLTKPEQRVLIALEMLRFDDILILNCTENMNSGKTYTYFSSLAQLLPRKYDYVMKADDDVFIRLEPLALSLKALPRVDLYYGFVIPCASMNPFVEYMSGMGFLLSWDLVEWIGSSEIPKESVFGPEDKLVGKWLKMGNKAKNRFSNKPAMYDYPGTNGRCSHELIPETVAVHRLKRWDQWLRVLEYFNVTKGLNL</sequence>
<evidence type="ECO:0000256" key="9">
    <source>
        <dbReference type="ARBA" id="ARBA00022989"/>
    </source>
</evidence>
<comment type="cofactor">
    <cofactor evidence="1 13">
        <name>Mn(2+)</name>
        <dbReference type="ChEBI" id="CHEBI:29035"/>
    </cofactor>
</comment>
<evidence type="ECO:0000256" key="10">
    <source>
        <dbReference type="ARBA" id="ARBA00023034"/>
    </source>
</evidence>
<dbReference type="OMA" id="VIPCASM"/>
<dbReference type="Proteomes" id="UP000238479">
    <property type="component" value="Chromosome 1"/>
</dbReference>
<dbReference type="Gramene" id="PRQ57400">
    <property type="protein sequence ID" value="PRQ57400"/>
    <property type="gene ID" value="RchiOBHm_Chr1g0347911"/>
</dbReference>
<dbReference type="Pfam" id="PF01762">
    <property type="entry name" value="Galactosyl_T"/>
    <property type="match status" value="1"/>
</dbReference>
<comment type="caution">
    <text evidence="14">The sequence shown here is derived from an EMBL/GenBank/DDBJ whole genome shotgun (WGS) entry which is preliminary data.</text>
</comment>